<sequence>MTDNIFFGIFGGLGLFLFGMRIMSEGLQKVACKSMRRILEMLTKTTIAGVAVGAGVTAIIQSSSATTVMLIGFVQAGLMTLKQAIGVVYGANIGTTITAQLIAFKIHKYALPAIGLGVLLNFFVPRKNLKYFGQILLGFGLLFFGLQVMTDVFAPMKTNPQFQQLFVTFSHNPLLAVLTGALLTMVVQSSSVTVAVTMTLAGVGLLDFVTAFAVVLGDNIGTTITAQLAAIGGNITAKRTAWVHTLFNLFGAGYMLLLLNIKIGGEPIFLHLVNLVTPGNAFAGENIERAVANSHSIFNILNCIIFIPLAGVMAFVVTKLIKGEVEVIEHGVKHLNEKMVVAPEIAIGQAKKEIVRMANYAQQQLALSIEAVFATNNRLRDKLFEKVKHREETVNLLEREIASFLIKIDQESITEEQSRITAAYLHLIHDIERIGDISENILDLVELKEEENIKFSEIANVEIRQLDKYVEEAVCLTITAFDKWDKIAAQNALEIEGKIDATEQAYRDNHISRQGTNQCDPKSGIVFLDILSNLERAGDHANNIAKKILELNSFS</sequence>
<feature type="transmembrane region" description="Helical" evidence="6">
    <location>
        <begin position="131"/>
        <end position="153"/>
    </location>
</feature>
<dbReference type="Pfam" id="PF02690">
    <property type="entry name" value="Na_Pi_cotrans"/>
    <property type="match status" value="2"/>
</dbReference>
<dbReference type="AlphaFoldDB" id="A0A2H0XY18"/>
<keyword evidence="5 6" id="KW-0472">Membrane</keyword>
<dbReference type="PANTHER" id="PTHR10010:SF46">
    <property type="entry name" value="SODIUM-DEPENDENT PHOSPHATE TRANSPORT PROTEIN 2B"/>
    <property type="match status" value="1"/>
</dbReference>
<dbReference type="InterPro" id="IPR004633">
    <property type="entry name" value="NaPi_cotrn-rel/YqeW-like"/>
</dbReference>
<feature type="transmembrane region" description="Helical" evidence="6">
    <location>
        <begin position="193"/>
        <end position="220"/>
    </location>
</feature>
<gene>
    <name evidence="8" type="ORF">COT42_04255</name>
</gene>
<evidence type="ECO:0000256" key="5">
    <source>
        <dbReference type="ARBA" id="ARBA00023136"/>
    </source>
</evidence>
<dbReference type="NCBIfam" id="NF037997">
    <property type="entry name" value="Na_Pi_symport"/>
    <property type="match status" value="1"/>
</dbReference>
<keyword evidence="4 6" id="KW-1133">Transmembrane helix</keyword>
<feature type="domain" description="PhoU" evidence="7">
    <location>
        <begin position="463"/>
        <end position="547"/>
    </location>
</feature>
<keyword evidence="2" id="KW-1003">Cell membrane</keyword>
<comment type="subcellular location">
    <subcellularLocation>
        <location evidence="1">Cell membrane</location>
        <topology evidence="1">Multi-pass membrane protein</topology>
    </subcellularLocation>
</comment>
<evidence type="ECO:0000256" key="6">
    <source>
        <dbReference type="SAM" id="Phobius"/>
    </source>
</evidence>
<evidence type="ECO:0000256" key="4">
    <source>
        <dbReference type="ARBA" id="ARBA00022989"/>
    </source>
</evidence>
<reference evidence="8 9" key="1">
    <citation type="submission" date="2017-09" db="EMBL/GenBank/DDBJ databases">
        <title>Depth-based differentiation of microbial function through sediment-hosted aquifers and enrichment of novel symbionts in the deep terrestrial subsurface.</title>
        <authorList>
            <person name="Probst A.J."/>
            <person name="Ladd B."/>
            <person name="Jarett J.K."/>
            <person name="Geller-Mcgrath D.E."/>
            <person name="Sieber C.M."/>
            <person name="Emerson J.B."/>
            <person name="Anantharaman K."/>
            <person name="Thomas B.C."/>
            <person name="Malmstrom R."/>
            <person name="Stieglmeier M."/>
            <person name="Klingl A."/>
            <person name="Woyke T."/>
            <person name="Ryan C.M."/>
            <person name="Banfield J.F."/>
        </authorList>
    </citation>
    <scope>NUCLEOTIDE SEQUENCE [LARGE SCALE GENOMIC DNA]</scope>
    <source>
        <strain evidence="8">CG08_land_8_20_14_0_20_45_16</strain>
    </source>
</reference>
<dbReference type="NCBIfam" id="TIGR00704">
    <property type="entry name" value="NaPi_cotrn_rel"/>
    <property type="match status" value="1"/>
</dbReference>
<protein>
    <submittedName>
        <fullName evidence="8">Na/Pi cotransporter</fullName>
    </submittedName>
</protein>
<feature type="transmembrane region" description="Helical" evidence="6">
    <location>
        <begin position="297"/>
        <end position="317"/>
    </location>
</feature>
<name>A0A2H0XY18_UNCSA</name>
<evidence type="ECO:0000256" key="2">
    <source>
        <dbReference type="ARBA" id="ARBA00022475"/>
    </source>
</evidence>
<evidence type="ECO:0000256" key="1">
    <source>
        <dbReference type="ARBA" id="ARBA00004651"/>
    </source>
</evidence>
<feature type="domain" description="PhoU" evidence="7">
    <location>
        <begin position="354"/>
        <end position="444"/>
    </location>
</feature>
<feature type="transmembrane region" description="Helical" evidence="6">
    <location>
        <begin position="165"/>
        <end position="187"/>
    </location>
</feature>
<dbReference type="GO" id="GO:0005436">
    <property type="term" value="F:sodium:phosphate symporter activity"/>
    <property type="evidence" value="ECO:0007669"/>
    <property type="project" value="InterPro"/>
</dbReference>
<dbReference type="Pfam" id="PF01895">
    <property type="entry name" value="PhoU"/>
    <property type="match status" value="2"/>
</dbReference>
<dbReference type="InterPro" id="IPR026022">
    <property type="entry name" value="PhoU_dom"/>
</dbReference>
<dbReference type="GO" id="GO:0044341">
    <property type="term" value="P:sodium-dependent phosphate transport"/>
    <property type="evidence" value="ECO:0007669"/>
    <property type="project" value="InterPro"/>
</dbReference>
<dbReference type="PANTHER" id="PTHR10010">
    <property type="entry name" value="SOLUTE CARRIER FAMILY 34 SODIUM PHOSPHATE , MEMBER 2-RELATED"/>
    <property type="match status" value="1"/>
</dbReference>
<organism evidence="8 9">
    <name type="scientific">Candidatus Saganbacteria bacterium CG08_land_8_20_14_0_20_45_16</name>
    <dbReference type="NCBI Taxonomy" id="2014293"/>
    <lineage>
        <taxon>Bacteria</taxon>
        <taxon>Bacillati</taxon>
        <taxon>Saganbacteria</taxon>
    </lineage>
</organism>
<dbReference type="EMBL" id="PEYM01000071">
    <property type="protein sequence ID" value="PIS29812.1"/>
    <property type="molecule type" value="Genomic_DNA"/>
</dbReference>
<comment type="caution">
    <text evidence="8">The sequence shown here is derived from an EMBL/GenBank/DDBJ whole genome shotgun (WGS) entry which is preliminary data.</text>
</comment>
<proteinExistence type="predicted"/>
<keyword evidence="3 6" id="KW-0812">Transmembrane</keyword>
<accession>A0A2H0XY18</accession>
<feature type="transmembrane region" description="Helical" evidence="6">
    <location>
        <begin position="45"/>
        <end position="78"/>
    </location>
</feature>
<evidence type="ECO:0000256" key="3">
    <source>
        <dbReference type="ARBA" id="ARBA00022692"/>
    </source>
</evidence>
<feature type="transmembrane region" description="Helical" evidence="6">
    <location>
        <begin position="84"/>
        <end position="102"/>
    </location>
</feature>
<evidence type="ECO:0000313" key="8">
    <source>
        <dbReference type="EMBL" id="PIS29812.1"/>
    </source>
</evidence>
<feature type="transmembrane region" description="Helical" evidence="6">
    <location>
        <begin position="6"/>
        <end position="24"/>
    </location>
</feature>
<dbReference type="InterPro" id="IPR038078">
    <property type="entry name" value="PhoU-like_sf"/>
</dbReference>
<dbReference type="InterPro" id="IPR003841">
    <property type="entry name" value="Na/Pi_transpt"/>
</dbReference>
<dbReference type="SUPFAM" id="SSF109755">
    <property type="entry name" value="PhoU-like"/>
    <property type="match status" value="1"/>
</dbReference>
<feature type="transmembrane region" description="Helical" evidence="6">
    <location>
        <begin position="241"/>
        <end position="261"/>
    </location>
</feature>
<evidence type="ECO:0000259" key="7">
    <source>
        <dbReference type="Pfam" id="PF01895"/>
    </source>
</evidence>
<dbReference type="Proteomes" id="UP000231343">
    <property type="component" value="Unassembled WGS sequence"/>
</dbReference>
<evidence type="ECO:0000313" key="9">
    <source>
        <dbReference type="Proteomes" id="UP000231343"/>
    </source>
</evidence>
<dbReference type="GO" id="GO:0005886">
    <property type="term" value="C:plasma membrane"/>
    <property type="evidence" value="ECO:0007669"/>
    <property type="project" value="UniProtKB-SubCell"/>
</dbReference>
<dbReference type="Gene3D" id="1.20.58.220">
    <property type="entry name" value="Phosphate transport system protein phou homolog 2, domain 2"/>
    <property type="match status" value="1"/>
</dbReference>